<dbReference type="RefSeq" id="WP_275306054.1">
    <property type="nucleotide sequence ID" value="NZ_CP095749.1"/>
</dbReference>
<name>A0ABY8A0D9_9ACTN</name>
<dbReference type="Proteomes" id="UP001218629">
    <property type="component" value="Chromosome"/>
</dbReference>
<proteinExistence type="predicted"/>
<accession>A0ABY8A0D9</accession>
<organism evidence="2 3">
    <name type="scientific">Streptomyces yunnanensis</name>
    <dbReference type="NCBI Taxonomy" id="156453"/>
    <lineage>
        <taxon>Bacteria</taxon>
        <taxon>Bacillati</taxon>
        <taxon>Actinomycetota</taxon>
        <taxon>Actinomycetes</taxon>
        <taxon>Kitasatosporales</taxon>
        <taxon>Streptomycetaceae</taxon>
        <taxon>Streptomyces</taxon>
    </lineage>
</organism>
<protein>
    <submittedName>
        <fullName evidence="2">Uncharacterized protein</fullName>
    </submittedName>
</protein>
<evidence type="ECO:0000313" key="2">
    <source>
        <dbReference type="EMBL" id="WEB38360.1"/>
    </source>
</evidence>
<sequence length="667" mass="69998">MTVQTTDAVRPRLRGDVYFTAMPDGAFVRSTRGSVFLKGASVHRLLTALAPALTGAATLTELLAAVPTSQRPSVRKLVGTLLERGFVRDTGSDLPHSLDDDAAERYAGPVQFIDSCTDSAARRFQDFRAARLVCVCGPDAARGFLSALTDCGATRLTLVLPDPDSMLTVHQFAATLPEVPAELAFVPAPSTTDGADATDWETLLRTADAVLHLADRPGAASREAVARLCARLGRPLVQGLAMADAVWIWPVRTPATPDGDGDGDAPWRRLLATRTEAERRTLRAGPCSDGLHHGPVAELAAIQLTFRAYCHLTGVTTPELAAMARLDTTTLEVDHHPVLGPAPDSSGAGPQKPGAERDPARRVRLLRAADPVPDPLFLERLTVACDRHVGPIPDVRERDHPQSPLFVTEAKVADPGLRTEPRAVLGAAHTAHAARADALRRAAATALELARQAAPRPAPEPGWDLVAERARPVPAPGNGRYAHGTAAEADLDRSALAGTLAALARLVPVQAAGDAAPVPPAELTAADRQCVELLTTADARWSVHRVASPAVALPAFAFLLDGATVAVQVHPDAATALSAGLLDTLLAWQLARHRRESGGPDPTGVTTPDAVPSVQPRLAATDGADQLATTLEQLRAAGLCAVLQVLDDDPALAELVGFGVRVVIGDA</sequence>
<gene>
    <name evidence="2" type="ORF">MOV08_02925</name>
</gene>
<dbReference type="EMBL" id="CP095749">
    <property type="protein sequence ID" value="WEB38360.1"/>
    <property type="molecule type" value="Genomic_DNA"/>
</dbReference>
<evidence type="ECO:0000313" key="3">
    <source>
        <dbReference type="Proteomes" id="UP001218629"/>
    </source>
</evidence>
<dbReference type="Gene3D" id="3.90.930.60">
    <property type="match status" value="1"/>
</dbReference>
<keyword evidence="3" id="KW-1185">Reference proteome</keyword>
<evidence type="ECO:0000256" key="1">
    <source>
        <dbReference type="SAM" id="MobiDB-lite"/>
    </source>
</evidence>
<reference evidence="2 3" key="1">
    <citation type="submission" date="2022-03" db="EMBL/GenBank/DDBJ databases">
        <title>Streptomyces yunnanensis P86,complete genome.</title>
        <authorList>
            <person name="Chen S."/>
            <person name="Zhang Q."/>
        </authorList>
    </citation>
    <scope>NUCLEOTIDE SEQUENCE [LARGE SCALE GENOMIC DNA]</scope>
    <source>
        <strain evidence="2 3">P86</strain>
    </source>
</reference>
<feature type="region of interest" description="Disordered" evidence="1">
    <location>
        <begin position="335"/>
        <end position="358"/>
    </location>
</feature>